<protein>
    <submittedName>
        <fullName evidence="1">Uncharacterized protein</fullName>
    </submittedName>
</protein>
<accession>A0A1I7M7A5</accession>
<dbReference type="AlphaFoldDB" id="A0A1I7M7A5"/>
<dbReference type="STRING" id="1035707.SAMN05216552_10765"/>
<gene>
    <name evidence="1" type="ORF">SAMN05216552_10765</name>
</gene>
<evidence type="ECO:0000313" key="1">
    <source>
        <dbReference type="EMBL" id="SFV17829.1"/>
    </source>
</evidence>
<dbReference type="Proteomes" id="UP000199391">
    <property type="component" value="Unassembled WGS sequence"/>
</dbReference>
<sequence length="41" mass="4644">MADDTDFWIPHFEACRREGAVARVDNFSSASTVNFPTPEKQ</sequence>
<reference evidence="2" key="1">
    <citation type="submission" date="2016-10" db="EMBL/GenBank/DDBJ databases">
        <authorList>
            <person name="Varghese N."/>
            <person name="Submissions S."/>
        </authorList>
    </citation>
    <scope>NUCLEOTIDE SEQUENCE [LARGE SCALE GENOMIC DNA]</scope>
    <source>
        <strain evidence="2">CGMCC 1.11014</strain>
    </source>
</reference>
<name>A0A1I7M7A5_9BURK</name>
<organism evidence="1 2">
    <name type="scientific">Pseudoduganella namucuonensis</name>
    <dbReference type="NCBI Taxonomy" id="1035707"/>
    <lineage>
        <taxon>Bacteria</taxon>
        <taxon>Pseudomonadati</taxon>
        <taxon>Pseudomonadota</taxon>
        <taxon>Betaproteobacteria</taxon>
        <taxon>Burkholderiales</taxon>
        <taxon>Oxalobacteraceae</taxon>
        <taxon>Telluria group</taxon>
        <taxon>Pseudoduganella</taxon>
    </lineage>
</organism>
<keyword evidence="2" id="KW-1185">Reference proteome</keyword>
<proteinExistence type="predicted"/>
<dbReference type="EMBL" id="FPBO01000076">
    <property type="protein sequence ID" value="SFV17829.1"/>
    <property type="molecule type" value="Genomic_DNA"/>
</dbReference>
<dbReference type="RefSeq" id="WP_259741459.1">
    <property type="nucleotide sequence ID" value="NZ_FPBO01000076.1"/>
</dbReference>
<evidence type="ECO:0000313" key="2">
    <source>
        <dbReference type="Proteomes" id="UP000199391"/>
    </source>
</evidence>